<sequence>MSNNTQHTQQQAAFRPLDANMPPKRKDATRKNGLPLLPDPSKNPDAIRLGTLAFPVKATKGYTINSLKAKLKKHGVAVTSARPAAASSSGAPAHFDINNLFAVDVMHGSSFQVPRHLSIAADSIDAAMGDSMQQALRSIQVLSPGGRLTTLIVRLPSSVSAAAAANSILVQSNELLAQAAAAAGSSSSSSASQQPRFGECHLLAYTTSRYEYPQRKPQQGFSSNPGASSAAAGQPAPAGGVGDDQVLQQHVTAFKKRRDGLLAGRAQLREVDAAEQLHEPWWSQNELLVLLFPADPAAAAAAGEAAADVRVGSKRPAASRGSEEEQQAQQLHVLVLQSVEGSGNDWSEGTQMLPLLLTLPSDLVGESIVRHAMQETLLQTRGWLRGGEQEGLRHMARYKLEQKVERARAVRDAAKALAKSEPDSAEYQQAARDASIALRVAKEAAQVPDSQLELQLTPDEVHV</sequence>
<gene>
    <name evidence="2" type="ORF">BQ4739_LOCUS6828</name>
</gene>
<keyword evidence="3" id="KW-1185">Reference proteome</keyword>
<dbReference type="Proteomes" id="UP000256970">
    <property type="component" value="Unassembled WGS sequence"/>
</dbReference>
<dbReference type="EMBL" id="FNXT01000701">
    <property type="protein sequence ID" value="SZX66414.1"/>
    <property type="molecule type" value="Genomic_DNA"/>
</dbReference>
<accession>A0A383VNV0</accession>
<feature type="compositionally biased region" description="Low complexity" evidence="1">
    <location>
        <begin position="220"/>
        <end position="238"/>
    </location>
</feature>
<protein>
    <submittedName>
        <fullName evidence="2">Uncharacterized protein</fullName>
    </submittedName>
</protein>
<organism evidence="2 3">
    <name type="scientific">Tetradesmus obliquus</name>
    <name type="common">Green alga</name>
    <name type="synonym">Acutodesmus obliquus</name>
    <dbReference type="NCBI Taxonomy" id="3088"/>
    <lineage>
        <taxon>Eukaryota</taxon>
        <taxon>Viridiplantae</taxon>
        <taxon>Chlorophyta</taxon>
        <taxon>core chlorophytes</taxon>
        <taxon>Chlorophyceae</taxon>
        <taxon>CS clade</taxon>
        <taxon>Sphaeropleales</taxon>
        <taxon>Scenedesmaceae</taxon>
        <taxon>Tetradesmus</taxon>
    </lineage>
</organism>
<feature type="region of interest" description="Disordered" evidence="1">
    <location>
        <begin position="215"/>
        <end position="243"/>
    </location>
</feature>
<evidence type="ECO:0000256" key="1">
    <source>
        <dbReference type="SAM" id="MobiDB-lite"/>
    </source>
</evidence>
<dbReference type="AlphaFoldDB" id="A0A383VNV0"/>
<evidence type="ECO:0000313" key="3">
    <source>
        <dbReference type="Proteomes" id="UP000256970"/>
    </source>
</evidence>
<feature type="region of interest" description="Disordered" evidence="1">
    <location>
        <begin position="1"/>
        <end position="42"/>
    </location>
</feature>
<reference evidence="2 3" key="1">
    <citation type="submission" date="2016-10" db="EMBL/GenBank/DDBJ databases">
        <authorList>
            <person name="Cai Z."/>
        </authorList>
    </citation>
    <scope>NUCLEOTIDE SEQUENCE [LARGE SCALE GENOMIC DNA]</scope>
</reference>
<name>A0A383VNV0_TETOB</name>
<proteinExistence type="predicted"/>
<evidence type="ECO:0000313" key="2">
    <source>
        <dbReference type="EMBL" id="SZX66414.1"/>
    </source>
</evidence>
<feature type="compositionally biased region" description="Polar residues" evidence="1">
    <location>
        <begin position="1"/>
        <end position="12"/>
    </location>
</feature>